<evidence type="ECO:0000313" key="6">
    <source>
        <dbReference type="Proteomes" id="UP000054248"/>
    </source>
</evidence>
<reference evidence="6" key="2">
    <citation type="submission" date="2015-01" db="EMBL/GenBank/DDBJ databases">
        <title>Evolutionary Origins and Diversification of the Mycorrhizal Mutualists.</title>
        <authorList>
            <consortium name="DOE Joint Genome Institute"/>
            <consortium name="Mycorrhizal Genomics Consortium"/>
            <person name="Kohler A."/>
            <person name="Kuo A."/>
            <person name="Nagy L.G."/>
            <person name="Floudas D."/>
            <person name="Copeland A."/>
            <person name="Barry K.W."/>
            <person name="Cichocki N."/>
            <person name="Veneault-Fourrey C."/>
            <person name="LaButti K."/>
            <person name="Lindquist E.A."/>
            <person name="Lipzen A."/>
            <person name="Lundell T."/>
            <person name="Morin E."/>
            <person name="Murat C."/>
            <person name="Riley R."/>
            <person name="Ohm R."/>
            <person name="Sun H."/>
            <person name="Tunlid A."/>
            <person name="Henrissat B."/>
            <person name="Grigoriev I.V."/>
            <person name="Hibbett D.S."/>
            <person name="Martin F."/>
        </authorList>
    </citation>
    <scope>NUCLEOTIDE SEQUENCE [LARGE SCALE GENOMIC DNA]</scope>
    <source>
        <strain evidence="6">MUT 4182</strain>
    </source>
</reference>
<dbReference type="STRING" id="1051891.A0A0C3QG08"/>
<dbReference type="PANTHER" id="PTHR33620:SF1">
    <property type="entry name" value="UREASE ACCESSORY PROTEIN F"/>
    <property type="match status" value="1"/>
</dbReference>
<keyword evidence="1" id="KW-0996">Nickel insertion</keyword>
<feature type="region of interest" description="Disordered" evidence="4">
    <location>
        <begin position="55"/>
        <end position="76"/>
    </location>
</feature>
<dbReference type="Pfam" id="PF01730">
    <property type="entry name" value="UreF"/>
    <property type="match status" value="1"/>
</dbReference>
<evidence type="ECO:0000256" key="4">
    <source>
        <dbReference type="SAM" id="MobiDB-lite"/>
    </source>
</evidence>
<comment type="similarity">
    <text evidence="3">Belongs to the UreF family.</text>
</comment>
<dbReference type="AlphaFoldDB" id="A0A0C3QG08"/>
<dbReference type="EMBL" id="KN823047">
    <property type="protein sequence ID" value="KIO25171.1"/>
    <property type="molecule type" value="Genomic_DNA"/>
</dbReference>
<evidence type="ECO:0000256" key="2">
    <source>
        <dbReference type="ARBA" id="ARBA00023186"/>
    </source>
</evidence>
<reference evidence="5 6" key="1">
    <citation type="submission" date="2014-04" db="EMBL/GenBank/DDBJ databases">
        <authorList>
            <consortium name="DOE Joint Genome Institute"/>
            <person name="Kuo A."/>
            <person name="Girlanda M."/>
            <person name="Perotto S."/>
            <person name="Kohler A."/>
            <person name="Nagy L.G."/>
            <person name="Floudas D."/>
            <person name="Copeland A."/>
            <person name="Barry K.W."/>
            <person name="Cichocki N."/>
            <person name="Veneault-Fourrey C."/>
            <person name="LaButti K."/>
            <person name="Lindquist E.A."/>
            <person name="Lipzen A."/>
            <person name="Lundell T."/>
            <person name="Morin E."/>
            <person name="Murat C."/>
            <person name="Sun H."/>
            <person name="Tunlid A."/>
            <person name="Henrissat B."/>
            <person name="Grigoriev I.V."/>
            <person name="Hibbett D.S."/>
            <person name="Martin F."/>
            <person name="Nordberg H.P."/>
            <person name="Cantor M.N."/>
            <person name="Hua S.X."/>
        </authorList>
    </citation>
    <scope>NUCLEOTIDE SEQUENCE [LARGE SCALE GENOMIC DNA]</scope>
    <source>
        <strain evidence="5 6">MUT 4182</strain>
    </source>
</reference>
<feature type="compositionally biased region" description="Polar residues" evidence="4">
    <location>
        <begin position="56"/>
        <end position="69"/>
    </location>
</feature>
<dbReference type="Proteomes" id="UP000054248">
    <property type="component" value="Unassembled WGS sequence"/>
</dbReference>
<dbReference type="PANTHER" id="PTHR33620">
    <property type="entry name" value="UREASE ACCESSORY PROTEIN F"/>
    <property type="match status" value="1"/>
</dbReference>
<name>A0A0C3QG08_9AGAM</name>
<evidence type="ECO:0000313" key="5">
    <source>
        <dbReference type="EMBL" id="KIO25171.1"/>
    </source>
</evidence>
<gene>
    <name evidence="5" type="ORF">M407DRAFT_93883</name>
</gene>
<keyword evidence="6" id="KW-1185">Reference proteome</keyword>
<dbReference type="HOGENOM" id="CLU_049215_0_1_1"/>
<proteinExistence type="inferred from homology"/>
<dbReference type="GO" id="GO:0016151">
    <property type="term" value="F:nickel cation binding"/>
    <property type="evidence" value="ECO:0007669"/>
    <property type="project" value="InterPro"/>
</dbReference>
<evidence type="ECO:0008006" key="7">
    <source>
        <dbReference type="Google" id="ProtNLM"/>
    </source>
</evidence>
<dbReference type="Gene3D" id="1.10.4190.10">
    <property type="entry name" value="Urease accessory protein UreF"/>
    <property type="match status" value="1"/>
</dbReference>
<keyword evidence="2" id="KW-0143">Chaperone</keyword>
<organism evidence="5 6">
    <name type="scientific">Tulasnella calospora MUT 4182</name>
    <dbReference type="NCBI Taxonomy" id="1051891"/>
    <lineage>
        <taxon>Eukaryota</taxon>
        <taxon>Fungi</taxon>
        <taxon>Dikarya</taxon>
        <taxon>Basidiomycota</taxon>
        <taxon>Agaricomycotina</taxon>
        <taxon>Agaricomycetes</taxon>
        <taxon>Cantharellales</taxon>
        <taxon>Tulasnellaceae</taxon>
        <taxon>Tulasnella</taxon>
    </lineage>
</organism>
<evidence type="ECO:0000256" key="1">
    <source>
        <dbReference type="ARBA" id="ARBA00022988"/>
    </source>
</evidence>
<dbReference type="InterPro" id="IPR038277">
    <property type="entry name" value="UreF_sf"/>
</dbReference>
<protein>
    <recommendedName>
        <fullName evidence="7">Urease accessory protein UreF</fullName>
    </recommendedName>
</protein>
<dbReference type="InterPro" id="IPR002639">
    <property type="entry name" value="UreF"/>
</dbReference>
<dbReference type="OrthoDB" id="2550922at2759"/>
<sequence length="314" mass="34263">MQAANDDQAAHEAYILLLLSDANLPTGSFVASAGLESYIKHGFFSASAQPEGASLFDNSSSGSLESDPTSFKDMPNPPRLTSATIRFLQDSVQSYARSALPFVGGVHDIVEKVLSSPEDLDNLQEIMQLDTLYESMTLNHVARRASKAQGVALLTLYTKGFSEPLWIPRSRSPLSKAMTSLIEGLKLKIRKGDTPGHLPICWAVLAAALGLTRERSQHLHSFLHARALLSASVRLNTVGPYAAQQLLLHVVQPMVENAVRVSKDLQIRFGQPEVSREGDLELAADEDDGPANTWPLGEILSSRHDQQHSRIFNS</sequence>
<evidence type="ECO:0000256" key="3">
    <source>
        <dbReference type="ARBA" id="ARBA00046339"/>
    </source>
</evidence>
<accession>A0A0C3QG08</accession>